<dbReference type="Proteomes" id="UP000321533">
    <property type="component" value="Chromosome"/>
</dbReference>
<dbReference type="InterPro" id="IPR015876">
    <property type="entry name" value="Acyl-CoA_DS"/>
</dbReference>
<feature type="transmembrane region" description="Helical" evidence="12">
    <location>
        <begin position="119"/>
        <end position="142"/>
    </location>
</feature>
<sequence length="252" mass="30274">MAILIFFIAHWYLSLFTQTFFYHRYASHDAFTMNKNWERFFYILSYITQGSSYMSPHAYAIMHRMHHAYTDTDKDPHSPRHSKNVFAMMMRTNKVYLGIYNGSLPVDEKFKKNVPDWPAFDRFALTWTSSVFWSLVYITYYIYFATAWWMYLLIPVHILMGPVHGTIVNWFAHKYGYRNFDVNNTSRNLLPVDVVMLGEAYHNNHHKYPSRINFGGVRWHEIDPVYPVIRVLDWLHIIRVKNTSLKRMEVEF</sequence>
<evidence type="ECO:0000256" key="2">
    <source>
        <dbReference type="ARBA" id="ARBA00008749"/>
    </source>
</evidence>
<dbReference type="GO" id="GO:0016717">
    <property type="term" value="F:oxidoreductase activity, acting on paired donors, with oxidation of a pair of donors resulting in the reduction of molecular oxygen to two molecules of water"/>
    <property type="evidence" value="ECO:0007669"/>
    <property type="project" value="InterPro"/>
</dbReference>
<protein>
    <submittedName>
        <fullName evidence="14">Acyl-CoA desaturase</fullName>
    </submittedName>
</protein>
<dbReference type="CDD" id="cd03505">
    <property type="entry name" value="Delta9-FADS-like"/>
    <property type="match status" value="1"/>
</dbReference>
<proteinExistence type="inferred from homology"/>
<evidence type="ECO:0000313" key="15">
    <source>
        <dbReference type="Proteomes" id="UP000321533"/>
    </source>
</evidence>
<dbReference type="PANTHER" id="PTHR11351">
    <property type="entry name" value="ACYL-COA DESATURASE"/>
    <property type="match status" value="1"/>
</dbReference>
<feature type="domain" description="Fatty acid desaturase" evidence="13">
    <location>
        <begin position="4"/>
        <end position="230"/>
    </location>
</feature>
<keyword evidence="4 12" id="KW-0812">Transmembrane</keyword>
<dbReference type="GO" id="GO:0006633">
    <property type="term" value="P:fatty acid biosynthetic process"/>
    <property type="evidence" value="ECO:0007669"/>
    <property type="project" value="UniProtKB-KW"/>
</dbReference>
<organism evidence="14 15">
    <name type="scientific">Panacibacter ginsenosidivorans</name>
    <dbReference type="NCBI Taxonomy" id="1813871"/>
    <lineage>
        <taxon>Bacteria</taxon>
        <taxon>Pseudomonadati</taxon>
        <taxon>Bacteroidota</taxon>
        <taxon>Chitinophagia</taxon>
        <taxon>Chitinophagales</taxon>
        <taxon>Chitinophagaceae</taxon>
        <taxon>Panacibacter</taxon>
    </lineage>
</organism>
<evidence type="ECO:0000256" key="5">
    <source>
        <dbReference type="ARBA" id="ARBA00022832"/>
    </source>
</evidence>
<keyword evidence="5" id="KW-0276">Fatty acid metabolism</keyword>
<evidence type="ECO:0000256" key="10">
    <source>
        <dbReference type="ARBA" id="ARBA00023136"/>
    </source>
</evidence>
<evidence type="ECO:0000256" key="9">
    <source>
        <dbReference type="ARBA" id="ARBA00023098"/>
    </source>
</evidence>
<evidence type="ECO:0000256" key="3">
    <source>
        <dbReference type="ARBA" id="ARBA00022516"/>
    </source>
</evidence>
<accession>A0A5B8V6I2</accession>
<keyword evidence="6 12" id="KW-1133">Transmembrane helix</keyword>
<dbReference type="InterPro" id="IPR005804">
    <property type="entry name" value="FA_desaturase_dom"/>
</dbReference>
<feature type="transmembrane region" description="Helical" evidence="12">
    <location>
        <begin position="148"/>
        <end position="172"/>
    </location>
</feature>
<reference evidence="14 15" key="1">
    <citation type="journal article" date="2016" name="Int. J. Syst. Evol. Microbiol.">
        <title>Panacibacter ginsenosidivorans gen. nov., sp. nov., with ginsenoside converting activity isolated from soil of a ginseng field.</title>
        <authorList>
            <person name="Siddiqi M.Z."/>
            <person name="Muhammad Shafi S."/>
            <person name="Choi K.D."/>
            <person name="Im W.T."/>
        </authorList>
    </citation>
    <scope>NUCLEOTIDE SEQUENCE [LARGE SCALE GENOMIC DNA]</scope>
    <source>
        <strain evidence="14 15">Gsoil1550</strain>
    </source>
</reference>
<keyword evidence="3" id="KW-0444">Lipid biosynthesis</keyword>
<dbReference type="EMBL" id="CP042435">
    <property type="protein sequence ID" value="QEC66351.1"/>
    <property type="molecule type" value="Genomic_DNA"/>
</dbReference>
<keyword evidence="9" id="KW-0443">Lipid metabolism</keyword>
<dbReference type="RefSeq" id="WP_147188151.1">
    <property type="nucleotide sequence ID" value="NZ_CP042435.1"/>
</dbReference>
<dbReference type="PANTHER" id="PTHR11351:SF31">
    <property type="entry name" value="DESATURASE 1, ISOFORM A-RELATED"/>
    <property type="match status" value="1"/>
</dbReference>
<dbReference type="AlphaFoldDB" id="A0A5B8V6I2"/>
<evidence type="ECO:0000256" key="7">
    <source>
        <dbReference type="ARBA" id="ARBA00023002"/>
    </source>
</evidence>
<keyword evidence="11" id="KW-0275">Fatty acid biosynthesis</keyword>
<keyword evidence="15" id="KW-1185">Reference proteome</keyword>
<keyword evidence="7" id="KW-0560">Oxidoreductase</keyword>
<feature type="transmembrane region" description="Helical" evidence="12">
    <location>
        <begin position="41"/>
        <end position="61"/>
    </location>
</feature>
<evidence type="ECO:0000313" key="14">
    <source>
        <dbReference type="EMBL" id="QEC66351.1"/>
    </source>
</evidence>
<evidence type="ECO:0000256" key="12">
    <source>
        <dbReference type="SAM" id="Phobius"/>
    </source>
</evidence>
<evidence type="ECO:0000256" key="6">
    <source>
        <dbReference type="ARBA" id="ARBA00022989"/>
    </source>
</evidence>
<name>A0A5B8V6I2_9BACT</name>
<evidence type="ECO:0000256" key="1">
    <source>
        <dbReference type="ARBA" id="ARBA00004141"/>
    </source>
</evidence>
<evidence type="ECO:0000256" key="4">
    <source>
        <dbReference type="ARBA" id="ARBA00022692"/>
    </source>
</evidence>
<dbReference type="Pfam" id="PF00487">
    <property type="entry name" value="FA_desaturase"/>
    <property type="match status" value="1"/>
</dbReference>
<dbReference type="OrthoDB" id="9768289at2"/>
<dbReference type="KEGG" id="pgin:FRZ67_03170"/>
<comment type="subcellular location">
    <subcellularLocation>
        <location evidence="1">Membrane</location>
        <topology evidence="1">Multi-pass membrane protein</topology>
    </subcellularLocation>
</comment>
<comment type="similarity">
    <text evidence="2">Belongs to the fatty acid desaturase type 2 family.</text>
</comment>
<evidence type="ECO:0000256" key="11">
    <source>
        <dbReference type="ARBA" id="ARBA00023160"/>
    </source>
</evidence>
<dbReference type="GO" id="GO:0016020">
    <property type="term" value="C:membrane"/>
    <property type="evidence" value="ECO:0007669"/>
    <property type="project" value="UniProtKB-SubCell"/>
</dbReference>
<keyword evidence="10 12" id="KW-0472">Membrane</keyword>
<gene>
    <name evidence="14" type="ORF">FRZ67_03170</name>
</gene>
<keyword evidence="8" id="KW-0408">Iron</keyword>
<evidence type="ECO:0000259" key="13">
    <source>
        <dbReference type="Pfam" id="PF00487"/>
    </source>
</evidence>
<evidence type="ECO:0000256" key="8">
    <source>
        <dbReference type="ARBA" id="ARBA00023004"/>
    </source>
</evidence>